<feature type="domain" description="Alpha-L-rhamnosidase six-hairpin glycosidase" evidence="2">
    <location>
        <begin position="209"/>
        <end position="533"/>
    </location>
</feature>
<dbReference type="InterPro" id="IPR012341">
    <property type="entry name" value="6hp_glycosidase-like_sf"/>
</dbReference>
<dbReference type="PANTHER" id="PTHR34987:SF6">
    <property type="entry name" value="ALPHA-L-RHAMNOSIDASE SIX-HAIRPIN GLYCOSIDASE DOMAIN-CONTAINING PROTEIN"/>
    <property type="match status" value="1"/>
</dbReference>
<dbReference type="InterPro" id="IPR035396">
    <property type="entry name" value="Bac_rhamnosid6H"/>
</dbReference>
<dbReference type="InterPro" id="IPR008928">
    <property type="entry name" value="6-hairpin_glycosidase_sf"/>
</dbReference>
<reference evidence="4 5" key="1">
    <citation type="submission" date="2018-03" db="EMBL/GenBank/DDBJ databases">
        <title>Genomic Encyclopedia of Archaeal and Bacterial Type Strains, Phase II (KMG-II): from individual species to whole genera.</title>
        <authorList>
            <person name="Goeker M."/>
        </authorList>
    </citation>
    <scope>NUCLEOTIDE SEQUENCE [LARGE SCALE GENOMIC DNA]</scope>
    <source>
        <strain evidence="4 5">DSM 29057</strain>
    </source>
</reference>
<dbReference type="Gene3D" id="2.60.120.260">
    <property type="entry name" value="Galactose-binding domain-like"/>
    <property type="match status" value="1"/>
</dbReference>
<proteinExistence type="predicted"/>
<dbReference type="Gene3D" id="1.50.10.10">
    <property type="match status" value="1"/>
</dbReference>
<evidence type="ECO:0000259" key="2">
    <source>
        <dbReference type="Pfam" id="PF17389"/>
    </source>
</evidence>
<dbReference type="RefSeq" id="WP_229211120.1">
    <property type="nucleotide sequence ID" value="NZ_PYAS01000013.1"/>
</dbReference>
<dbReference type="Gene3D" id="2.60.420.10">
    <property type="entry name" value="Maltose phosphorylase, domain 3"/>
    <property type="match status" value="1"/>
</dbReference>
<evidence type="ECO:0000313" key="5">
    <source>
        <dbReference type="Proteomes" id="UP000241964"/>
    </source>
</evidence>
<evidence type="ECO:0000313" key="4">
    <source>
        <dbReference type="EMBL" id="PSL24780.1"/>
    </source>
</evidence>
<evidence type="ECO:0000256" key="1">
    <source>
        <dbReference type="SAM" id="SignalP"/>
    </source>
</evidence>
<protein>
    <submittedName>
        <fullName evidence="4">Alpha-L-rhamnosidase-like protein</fullName>
    </submittedName>
</protein>
<dbReference type="AlphaFoldDB" id="A0A2P8FST1"/>
<dbReference type="Pfam" id="PF17390">
    <property type="entry name" value="Bac_rhamnosid_C"/>
    <property type="match status" value="1"/>
</dbReference>
<sequence length="595" mass="66596">MKNYLAFLLLFLSLLAGKAVGQELTGSDVSDRGLPPIFDNSYDAQRDSRIRQYLSAKRIVWMSDRSGVSVVDASNLLRKGTGQADLVHSNFAKLISKEGETPGILFDFGKEIQGGIQIVTDQPANQKPIRIRIRLGESVSEAMSDIDTIQGATNDHAMRDFTIQVPWLGVMQVGNSGFRFARIDLVDADRELQLKEVRAIFEYRDIPYLGSFKSNDDRLNTIWNTGAYTVHLNMQEYLWDGIKRDRLVWVGDMHPEVMTINTVFGKNEVVAKSLDQARDITPLPGWMNGISAYSMWWVLIHRDLYKNQGDLQYLRKQQKYLVALLDQLMQKTKDNKESLDGTRFLDWPSSENPKGIHAGLHAMMIMTLEAGAELCQILDEPAQATRCKTMATQMKMYVPDANGSKQAAALMALAGLMPAEKANADVIAIGDCERFSTFYGYYMLQAKAKAKDYTGALNCIRNYWGGMLDMGATTFWEDFDLAWTQNAAPIDELVPDGKDDIHGDFGAYCYKKLRHSLCHGWASGPTSWLSEHVLGVSVVEPGCKTIRIQPNLGDLQWVEGTYPTPMGVVKVRHEKQADGTVKSNIQAPKGVKVLR</sequence>
<dbReference type="GO" id="GO:0005975">
    <property type="term" value="P:carbohydrate metabolic process"/>
    <property type="evidence" value="ECO:0007669"/>
    <property type="project" value="InterPro"/>
</dbReference>
<feature type="domain" description="Alpha-L-rhamnosidase C-terminal" evidence="3">
    <location>
        <begin position="535"/>
        <end position="592"/>
    </location>
</feature>
<dbReference type="Pfam" id="PF17389">
    <property type="entry name" value="Bac_rhamnosid6H"/>
    <property type="match status" value="1"/>
</dbReference>
<comment type="caution">
    <text evidence="4">The sequence shown here is derived from an EMBL/GenBank/DDBJ whole genome shotgun (WGS) entry which is preliminary data.</text>
</comment>
<gene>
    <name evidence="4" type="ORF">CLV60_113205</name>
</gene>
<organism evidence="4 5">
    <name type="scientific">Dyadobacter jiangsuensis</name>
    <dbReference type="NCBI Taxonomy" id="1591085"/>
    <lineage>
        <taxon>Bacteria</taxon>
        <taxon>Pseudomonadati</taxon>
        <taxon>Bacteroidota</taxon>
        <taxon>Cytophagia</taxon>
        <taxon>Cytophagales</taxon>
        <taxon>Spirosomataceae</taxon>
        <taxon>Dyadobacter</taxon>
    </lineage>
</organism>
<feature type="chain" id="PRO_5015180299" evidence="1">
    <location>
        <begin position="22"/>
        <end position="595"/>
    </location>
</feature>
<accession>A0A2P8FST1</accession>
<name>A0A2P8FST1_9BACT</name>
<keyword evidence="5" id="KW-1185">Reference proteome</keyword>
<dbReference type="Proteomes" id="UP000241964">
    <property type="component" value="Unassembled WGS sequence"/>
</dbReference>
<dbReference type="EMBL" id="PYAS01000013">
    <property type="protein sequence ID" value="PSL24780.1"/>
    <property type="molecule type" value="Genomic_DNA"/>
</dbReference>
<feature type="signal peptide" evidence="1">
    <location>
        <begin position="1"/>
        <end position="21"/>
    </location>
</feature>
<dbReference type="InterPro" id="IPR035398">
    <property type="entry name" value="Bac_rhamnosid_C"/>
</dbReference>
<keyword evidence="1" id="KW-0732">Signal</keyword>
<evidence type="ECO:0000259" key="3">
    <source>
        <dbReference type="Pfam" id="PF17390"/>
    </source>
</evidence>
<dbReference type="SUPFAM" id="SSF48208">
    <property type="entry name" value="Six-hairpin glycosidases"/>
    <property type="match status" value="1"/>
</dbReference>
<dbReference type="PANTHER" id="PTHR34987">
    <property type="entry name" value="C, PUTATIVE (AFU_ORTHOLOGUE AFUA_3G02880)-RELATED"/>
    <property type="match status" value="1"/>
</dbReference>